<dbReference type="PANTHER" id="PTHR42718:SF9">
    <property type="entry name" value="MAJOR FACILITATOR SUPERFAMILY MULTIDRUG TRANSPORTER MFSC"/>
    <property type="match status" value="1"/>
</dbReference>
<evidence type="ECO:0000256" key="6">
    <source>
        <dbReference type="SAM" id="Phobius"/>
    </source>
</evidence>
<feature type="transmembrane region" description="Helical" evidence="6">
    <location>
        <begin position="235"/>
        <end position="259"/>
    </location>
</feature>
<comment type="caution">
    <text evidence="8">The sequence shown here is derived from an EMBL/GenBank/DDBJ whole genome shotgun (WGS) entry which is preliminary data.</text>
</comment>
<name>A0A329Y6R7_RHITR</name>
<comment type="subcellular location">
    <subcellularLocation>
        <location evidence="1">Membrane</location>
        <topology evidence="1">Multi-pass membrane protein</topology>
    </subcellularLocation>
</comment>
<dbReference type="PANTHER" id="PTHR42718">
    <property type="entry name" value="MAJOR FACILITATOR SUPERFAMILY MULTIDRUG TRANSPORTER MFSC"/>
    <property type="match status" value="1"/>
</dbReference>
<organism evidence="8 9">
    <name type="scientific">Rhizobium tropici</name>
    <dbReference type="NCBI Taxonomy" id="398"/>
    <lineage>
        <taxon>Bacteria</taxon>
        <taxon>Pseudomonadati</taxon>
        <taxon>Pseudomonadota</taxon>
        <taxon>Alphaproteobacteria</taxon>
        <taxon>Hyphomicrobiales</taxon>
        <taxon>Rhizobiaceae</taxon>
        <taxon>Rhizobium/Agrobacterium group</taxon>
        <taxon>Rhizobium</taxon>
    </lineage>
</organism>
<evidence type="ECO:0000313" key="9">
    <source>
        <dbReference type="Proteomes" id="UP000251205"/>
    </source>
</evidence>
<feature type="domain" description="Major facilitator superfamily (MFS) profile" evidence="7">
    <location>
        <begin position="23"/>
        <end position="516"/>
    </location>
</feature>
<accession>A0A329Y6R7</accession>
<feature type="transmembrane region" description="Helical" evidence="6">
    <location>
        <begin position="377"/>
        <end position="396"/>
    </location>
</feature>
<feature type="transmembrane region" description="Helical" evidence="6">
    <location>
        <begin position="143"/>
        <end position="166"/>
    </location>
</feature>
<dbReference type="SUPFAM" id="SSF103473">
    <property type="entry name" value="MFS general substrate transporter"/>
    <property type="match status" value="1"/>
</dbReference>
<dbReference type="PROSITE" id="PS50850">
    <property type="entry name" value="MFS"/>
    <property type="match status" value="1"/>
</dbReference>
<evidence type="ECO:0000313" key="8">
    <source>
        <dbReference type="EMBL" id="RAX37562.1"/>
    </source>
</evidence>
<gene>
    <name evidence="8" type="ORF">DQ393_32765</name>
</gene>
<dbReference type="EMBL" id="QMKK01000061">
    <property type="protein sequence ID" value="RAX37562.1"/>
    <property type="molecule type" value="Genomic_DNA"/>
</dbReference>
<feature type="transmembrane region" description="Helical" evidence="6">
    <location>
        <begin position="21"/>
        <end position="41"/>
    </location>
</feature>
<feature type="transmembrane region" description="Helical" evidence="6">
    <location>
        <begin position="316"/>
        <end position="338"/>
    </location>
</feature>
<dbReference type="InterPro" id="IPR020846">
    <property type="entry name" value="MFS_dom"/>
</dbReference>
<dbReference type="GO" id="GO:0022857">
    <property type="term" value="F:transmembrane transporter activity"/>
    <property type="evidence" value="ECO:0007669"/>
    <property type="project" value="InterPro"/>
</dbReference>
<dbReference type="InterPro" id="IPR011701">
    <property type="entry name" value="MFS"/>
</dbReference>
<feature type="transmembrane region" description="Helical" evidence="6">
    <location>
        <begin position="178"/>
        <end position="198"/>
    </location>
</feature>
<feature type="transmembrane region" description="Helical" evidence="6">
    <location>
        <begin position="88"/>
        <end position="107"/>
    </location>
</feature>
<evidence type="ECO:0000256" key="5">
    <source>
        <dbReference type="ARBA" id="ARBA00023136"/>
    </source>
</evidence>
<keyword evidence="2" id="KW-0813">Transport</keyword>
<dbReference type="Proteomes" id="UP000251205">
    <property type="component" value="Unassembled WGS sequence"/>
</dbReference>
<feature type="transmembrane region" description="Helical" evidence="6">
    <location>
        <begin position="61"/>
        <end position="81"/>
    </location>
</feature>
<dbReference type="GO" id="GO:0016020">
    <property type="term" value="C:membrane"/>
    <property type="evidence" value="ECO:0007669"/>
    <property type="project" value="UniProtKB-SubCell"/>
</dbReference>
<feature type="transmembrane region" description="Helical" evidence="6">
    <location>
        <begin position="280"/>
        <end position="304"/>
    </location>
</feature>
<evidence type="ECO:0000256" key="3">
    <source>
        <dbReference type="ARBA" id="ARBA00022692"/>
    </source>
</evidence>
<dbReference type="Gene3D" id="1.20.1250.20">
    <property type="entry name" value="MFS general substrate transporter like domains"/>
    <property type="match status" value="1"/>
</dbReference>
<dbReference type="InterPro" id="IPR036259">
    <property type="entry name" value="MFS_trans_sf"/>
</dbReference>
<proteinExistence type="predicted"/>
<feature type="transmembrane region" description="Helical" evidence="6">
    <location>
        <begin position="113"/>
        <end position="136"/>
    </location>
</feature>
<dbReference type="Pfam" id="PF07690">
    <property type="entry name" value="MFS_1"/>
    <property type="match status" value="1"/>
</dbReference>
<feature type="transmembrane region" description="Helical" evidence="6">
    <location>
        <begin position="493"/>
        <end position="514"/>
    </location>
</feature>
<dbReference type="RefSeq" id="WP_112345827.1">
    <property type="nucleotide sequence ID" value="NZ_QMKK01000061.1"/>
</dbReference>
<reference evidence="8 9" key="1">
    <citation type="submission" date="2018-06" db="EMBL/GenBank/DDBJ databases">
        <title>Whole Genome Sequence of an efficient microsymbiont, Rhizobium tropici.</title>
        <authorList>
            <person name="Srinivasan R."/>
            <person name="Singh H.V."/>
            <person name="Srivastava R."/>
            <person name="Kumari B."/>
            <person name="Radhakrishna A."/>
        </authorList>
    </citation>
    <scope>NUCLEOTIDE SEQUENCE [LARGE SCALE GENOMIC DNA]</scope>
    <source>
        <strain evidence="8 9">IGFRI Rhizo-19</strain>
    </source>
</reference>
<feature type="transmembrane region" description="Helical" evidence="6">
    <location>
        <begin position="345"/>
        <end position="371"/>
    </location>
</feature>
<sequence>MTTAIRSFGPVTHGTTASRPLLIVAALLLASFVVGFDTRVFAVGLPDLRAAYSLSVDEASWLSTIANAPQILIASGVAWLATVFGVRLIMIPAALVYAIVSLEIPMVNDGPLLFVLHAIRGLLLGVFIPTTIMVIFRNLDKRYWLVGIAIYALRAPLSQNLGFVLVGVYGDYLGWQWMYWQDVIVAPLIALLLFIAAPKEEINFGLLKQADWGGMMLLGSSMTMLYIGLDQGNRLDWFASGTIIALLAGGSILAVGFLINESMVDHPWAHFSVIMSRNIGLGYAIIVCYALSSAGASIAIPGFLQNVIGLRPISISTLYLVGAVIPVFLFITVALLLLRRFDARLCIVIGLALMALGSQLGSKLTIAWAPWNFFPTIIFQTAGQSFAFFAAVVYLIGNSDPSRSTAVSAYIQVVRLGSVELATSALATLQRHREQYHSDILNGPVAATSQQLHVLLSKLQHVFGTGTRAHVESLSTVAGKIQSQAMVLAYSDLFVLSCLAAIFGLLIAVFMVSMPYGPLHPEFQHQARGDTKPDDRV</sequence>
<dbReference type="AlphaFoldDB" id="A0A329Y6R7"/>
<keyword evidence="5 6" id="KW-0472">Membrane</keyword>
<dbReference type="OrthoDB" id="9812221at2"/>
<evidence type="ECO:0000259" key="7">
    <source>
        <dbReference type="PROSITE" id="PS50850"/>
    </source>
</evidence>
<protein>
    <submittedName>
        <fullName evidence="8">Arabinose ABC transporter permease</fullName>
    </submittedName>
</protein>
<feature type="transmembrane region" description="Helical" evidence="6">
    <location>
        <begin position="210"/>
        <end position="229"/>
    </location>
</feature>
<evidence type="ECO:0000256" key="1">
    <source>
        <dbReference type="ARBA" id="ARBA00004141"/>
    </source>
</evidence>
<evidence type="ECO:0000256" key="2">
    <source>
        <dbReference type="ARBA" id="ARBA00022448"/>
    </source>
</evidence>
<keyword evidence="4 6" id="KW-1133">Transmembrane helix</keyword>
<keyword evidence="3 6" id="KW-0812">Transmembrane</keyword>
<evidence type="ECO:0000256" key="4">
    <source>
        <dbReference type="ARBA" id="ARBA00022989"/>
    </source>
</evidence>